<dbReference type="InterPro" id="IPR003856">
    <property type="entry name" value="LPS_length_determ_N"/>
</dbReference>
<feature type="transmembrane region" description="Helical" evidence="8">
    <location>
        <begin position="14"/>
        <end position="35"/>
    </location>
</feature>
<dbReference type="STRING" id="1126833.VN24_15535"/>
<dbReference type="InterPro" id="IPR050445">
    <property type="entry name" value="Bact_polysacc_biosynth/exp"/>
</dbReference>
<dbReference type="OrthoDB" id="2360475at2"/>
<keyword evidence="5 8" id="KW-1133">Transmembrane helix</keyword>
<evidence type="ECO:0000256" key="1">
    <source>
        <dbReference type="ARBA" id="ARBA00004651"/>
    </source>
</evidence>
<comment type="subcellular location">
    <subcellularLocation>
        <location evidence="1">Cell membrane</location>
        <topology evidence="1">Multi-pass membrane protein</topology>
    </subcellularLocation>
</comment>
<evidence type="ECO:0000256" key="5">
    <source>
        <dbReference type="ARBA" id="ARBA00022989"/>
    </source>
</evidence>
<dbReference type="GO" id="GO:0004713">
    <property type="term" value="F:protein tyrosine kinase activity"/>
    <property type="evidence" value="ECO:0007669"/>
    <property type="project" value="TreeGrafter"/>
</dbReference>
<reference evidence="10 11" key="1">
    <citation type="journal article" date="2015" name="J. Biotechnol.">
        <title>Complete genome sequence of Paenibacillus beijingensis 7188(T) (=DSM 24997(T)), a novel rhizobacterium from jujube garden soil.</title>
        <authorList>
            <person name="Kwak Y."/>
            <person name="Shin J.H."/>
        </authorList>
    </citation>
    <scope>NUCLEOTIDE SEQUENCE [LARGE SCALE GENOMIC DNA]</scope>
    <source>
        <strain evidence="10 11">DSM 24997</strain>
    </source>
</reference>
<feature type="transmembrane region" description="Helical" evidence="8">
    <location>
        <begin position="177"/>
        <end position="198"/>
    </location>
</feature>
<evidence type="ECO:0000256" key="8">
    <source>
        <dbReference type="SAM" id="Phobius"/>
    </source>
</evidence>
<organism evidence="10 11">
    <name type="scientific">Paenibacillus beijingensis</name>
    <dbReference type="NCBI Taxonomy" id="1126833"/>
    <lineage>
        <taxon>Bacteria</taxon>
        <taxon>Bacillati</taxon>
        <taxon>Bacillota</taxon>
        <taxon>Bacilli</taxon>
        <taxon>Bacillales</taxon>
        <taxon>Paenibacillaceae</taxon>
        <taxon>Paenibacillus</taxon>
    </lineage>
</organism>
<dbReference type="KEGG" id="pbj:VN24_15535"/>
<evidence type="ECO:0000313" key="10">
    <source>
        <dbReference type="EMBL" id="AJY75706.1"/>
    </source>
</evidence>
<dbReference type="PANTHER" id="PTHR32309">
    <property type="entry name" value="TYROSINE-PROTEIN KINASE"/>
    <property type="match status" value="1"/>
</dbReference>
<gene>
    <name evidence="10" type="ORF">VN24_15535</name>
</gene>
<evidence type="ECO:0000256" key="2">
    <source>
        <dbReference type="ARBA" id="ARBA00006683"/>
    </source>
</evidence>
<dbReference type="AlphaFoldDB" id="A0A0D5NKE3"/>
<feature type="compositionally biased region" description="Polar residues" evidence="7">
    <location>
        <begin position="226"/>
        <end position="239"/>
    </location>
</feature>
<dbReference type="Pfam" id="PF02706">
    <property type="entry name" value="Wzz"/>
    <property type="match status" value="1"/>
</dbReference>
<dbReference type="RefSeq" id="WP_045671134.1">
    <property type="nucleotide sequence ID" value="NZ_CP011058.1"/>
</dbReference>
<comment type="similarity">
    <text evidence="2">Belongs to the CpsC/CapA family.</text>
</comment>
<dbReference type="PATRIC" id="fig|1126833.4.peg.3398"/>
<evidence type="ECO:0000259" key="9">
    <source>
        <dbReference type="Pfam" id="PF02706"/>
    </source>
</evidence>
<accession>A0A0D5NKE3</accession>
<dbReference type="HOGENOM" id="CLU_082668_1_1_9"/>
<dbReference type="GO" id="GO:0005886">
    <property type="term" value="C:plasma membrane"/>
    <property type="evidence" value="ECO:0007669"/>
    <property type="project" value="UniProtKB-SubCell"/>
</dbReference>
<keyword evidence="3" id="KW-1003">Cell membrane</keyword>
<feature type="region of interest" description="Disordered" evidence="7">
    <location>
        <begin position="224"/>
        <end position="251"/>
    </location>
</feature>
<keyword evidence="6 8" id="KW-0472">Membrane</keyword>
<proteinExistence type="inferred from homology"/>
<dbReference type="EMBL" id="CP011058">
    <property type="protein sequence ID" value="AJY75706.1"/>
    <property type="molecule type" value="Genomic_DNA"/>
</dbReference>
<protein>
    <submittedName>
        <fullName evidence="10">Lipopolysaccharide biosynthesis protein</fullName>
    </submittedName>
</protein>
<evidence type="ECO:0000256" key="4">
    <source>
        <dbReference type="ARBA" id="ARBA00022692"/>
    </source>
</evidence>
<evidence type="ECO:0000256" key="6">
    <source>
        <dbReference type="ARBA" id="ARBA00023136"/>
    </source>
</evidence>
<sequence>MELKEYGRIITKRIWMIIAIVAVVCSLTAVKSYYFTTPVYKADTKLVVNQQTMIGNGMQTLNYSDVQTNIKLINSYKEIIKSAAIMDKVAQIYPDLKMSSDVLASRVSVSSASDSQVMNLSFTSTSYTQAAKAVNAIAKVFKDQIPSIMKVDNVAILSTAKVDDATAPINTKPTLNILVAFIVSLMLAVGLAFLLDYLDDTIKSEQDIASVLELPMLAMITKFEASGSQSRKPSASQKQPVGEGKYAAANQ</sequence>
<feature type="domain" description="Polysaccharide chain length determinant N-terminal" evidence="9">
    <location>
        <begin position="2"/>
        <end position="91"/>
    </location>
</feature>
<dbReference type="Proteomes" id="UP000032633">
    <property type="component" value="Chromosome"/>
</dbReference>
<evidence type="ECO:0000256" key="3">
    <source>
        <dbReference type="ARBA" id="ARBA00022475"/>
    </source>
</evidence>
<name>A0A0D5NKE3_9BACL</name>
<evidence type="ECO:0000256" key="7">
    <source>
        <dbReference type="SAM" id="MobiDB-lite"/>
    </source>
</evidence>
<keyword evidence="4 8" id="KW-0812">Transmembrane</keyword>
<evidence type="ECO:0000313" key="11">
    <source>
        <dbReference type="Proteomes" id="UP000032633"/>
    </source>
</evidence>
<reference evidence="11" key="2">
    <citation type="submission" date="2015-03" db="EMBL/GenBank/DDBJ databases">
        <title>Genome sequence of Paenibacillus beijingensis strain DSM 24997T.</title>
        <authorList>
            <person name="Kwak Y."/>
            <person name="Shin J.-H."/>
        </authorList>
    </citation>
    <scope>NUCLEOTIDE SEQUENCE [LARGE SCALE GENOMIC DNA]</scope>
    <source>
        <strain evidence="11">DSM 24997</strain>
    </source>
</reference>
<dbReference type="PANTHER" id="PTHR32309:SF13">
    <property type="entry name" value="FERRIC ENTEROBACTIN TRANSPORT PROTEIN FEPE"/>
    <property type="match status" value="1"/>
</dbReference>
<keyword evidence="11" id="KW-1185">Reference proteome</keyword>